<dbReference type="EMBL" id="KE525403">
    <property type="protein sequence ID" value="KFB52715.1"/>
    <property type="molecule type" value="Genomic_DNA"/>
</dbReference>
<dbReference type="EnsemblMetazoa" id="ASIC020973-RA">
    <property type="protein sequence ID" value="ASIC020973-PA"/>
    <property type="gene ID" value="ASIC020973"/>
</dbReference>
<organism evidence="1">
    <name type="scientific">Anopheles sinensis</name>
    <name type="common">Mosquito</name>
    <dbReference type="NCBI Taxonomy" id="74873"/>
    <lineage>
        <taxon>Eukaryota</taxon>
        <taxon>Metazoa</taxon>
        <taxon>Ecdysozoa</taxon>
        <taxon>Arthropoda</taxon>
        <taxon>Hexapoda</taxon>
        <taxon>Insecta</taxon>
        <taxon>Pterygota</taxon>
        <taxon>Neoptera</taxon>
        <taxon>Endopterygota</taxon>
        <taxon>Diptera</taxon>
        <taxon>Nematocera</taxon>
        <taxon>Culicoidea</taxon>
        <taxon>Culicidae</taxon>
        <taxon>Anophelinae</taxon>
        <taxon>Anopheles</taxon>
    </lineage>
</organism>
<keyword evidence="3" id="KW-1185">Reference proteome</keyword>
<protein>
    <submittedName>
        <fullName evidence="1 2">Uncharacterized protein</fullName>
    </submittedName>
</protein>
<accession>A0A084WR71</accession>
<gene>
    <name evidence="1" type="ORF">ZHAS_00020973</name>
</gene>
<name>A0A084WR71_ANOSI</name>
<reference evidence="2" key="2">
    <citation type="submission" date="2020-05" db="UniProtKB">
        <authorList>
            <consortium name="EnsemblMetazoa"/>
        </authorList>
    </citation>
    <scope>IDENTIFICATION</scope>
</reference>
<dbReference type="AlphaFoldDB" id="A0A084WR71"/>
<evidence type="ECO:0000313" key="1">
    <source>
        <dbReference type="EMBL" id="KFB52715.1"/>
    </source>
</evidence>
<evidence type="ECO:0000313" key="3">
    <source>
        <dbReference type="Proteomes" id="UP000030765"/>
    </source>
</evidence>
<proteinExistence type="predicted"/>
<sequence>MHRNTGTATSTARTGMQAPVPTFAFTDRVRTKRTAKRLYPCQAVDGSMYLSHCTAHRVGTASKTLVTRLGSTDSSRWRLTRAGKPTVTL</sequence>
<dbReference type="Proteomes" id="UP000030765">
    <property type="component" value="Unassembled WGS sequence"/>
</dbReference>
<dbReference type="EMBL" id="ATLV01025951">
    <property type="status" value="NOT_ANNOTATED_CDS"/>
    <property type="molecule type" value="Genomic_DNA"/>
</dbReference>
<evidence type="ECO:0000313" key="2">
    <source>
        <dbReference type="EnsemblMetazoa" id="ASIC020973-PA"/>
    </source>
</evidence>
<dbReference type="VEuPathDB" id="VectorBase:ASIC020973"/>
<reference evidence="1 3" key="1">
    <citation type="journal article" date="2014" name="BMC Genomics">
        <title>Genome sequence of Anopheles sinensis provides insight into genetics basis of mosquito competence for malaria parasites.</title>
        <authorList>
            <person name="Zhou D."/>
            <person name="Zhang D."/>
            <person name="Ding G."/>
            <person name="Shi L."/>
            <person name="Hou Q."/>
            <person name="Ye Y."/>
            <person name="Xu Y."/>
            <person name="Zhou H."/>
            <person name="Xiong C."/>
            <person name="Li S."/>
            <person name="Yu J."/>
            <person name="Hong S."/>
            <person name="Yu X."/>
            <person name="Zou P."/>
            <person name="Chen C."/>
            <person name="Chang X."/>
            <person name="Wang W."/>
            <person name="Lv Y."/>
            <person name="Sun Y."/>
            <person name="Ma L."/>
            <person name="Shen B."/>
            <person name="Zhu C."/>
        </authorList>
    </citation>
    <scope>NUCLEOTIDE SEQUENCE [LARGE SCALE GENOMIC DNA]</scope>
</reference>